<dbReference type="RefSeq" id="WP_213164042.1">
    <property type="nucleotide sequence ID" value="NZ_CP058214.1"/>
</dbReference>
<dbReference type="InterPro" id="IPR012341">
    <property type="entry name" value="6hp_glycosidase-like_sf"/>
</dbReference>
<organism evidence="2 3">
    <name type="scientific">Kaustia mangrovi</name>
    <dbReference type="NCBI Taxonomy" id="2593653"/>
    <lineage>
        <taxon>Bacteria</taxon>
        <taxon>Pseudomonadati</taxon>
        <taxon>Pseudomonadota</taxon>
        <taxon>Alphaproteobacteria</taxon>
        <taxon>Hyphomicrobiales</taxon>
        <taxon>Parvibaculaceae</taxon>
        <taxon>Kaustia</taxon>
    </lineage>
</organism>
<reference evidence="2 3" key="1">
    <citation type="submission" date="2020-06" db="EMBL/GenBank/DDBJ databases">
        <title>Genome sequence of 2 isolates from Red Sea Mangroves.</title>
        <authorList>
            <person name="Sefrji F."/>
            <person name="Michoud G."/>
            <person name="Merlino G."/>
            <person name="Daffonchio D."/>
        </authorList>
    </citation>
    <scope>NUCLEOTIDE SEQUENCE [LARGE SCALE GENOMIC DNA]</scope>
    <source>
        <strain evidence="2 3">R1DC25</strain>
    </source>
</reference>
<dbReference type="GO" id="GO:0005993">
    <property type="term" value="P:trehalose catabolic process"/>
    <property type="evidence" value="ECO:0007669"/>
    <property type="project" value="TreeGrafter"/>
</dbReference>
<evidence type="ECO:0000259" key="1">
    <source>
        <dbReference type="Pfam" id="PF22422"/>
    </source>
</evidence>
<dbReference type="InterPro" id="IPR054491">
    <property type="entry name" value="MGH1-like_GH"/>
</dbReference>
<accession>A0A7S8HBM3</accession>
<proteinExistence type="predicted"/>
<dbReference type="GO" id="GO:0004555">
    <property type="term" value="F:alpha,alpha-trehalase activity"/>
    <property type="evidence" value="ECO:0007669"/>
    <property type="project" value="InterPro"/>
</dbReference>
<gene>
    <name evidence="2" type="ORF">HW532_08930</name>
</gene>
<dbReference type="Proteomes" id="UP000593594">
    <property type="component" value="Chromosome"/>
</dbReference>
<keyword evidence="2" id="KW-0378">Hydrolase</keyword>
<sequence length="606" mass="67483">MTTTSWGTWSPDKPVELTHPDTGLTLTPVLYSARANAVTHLPPSLDIRFGVRTMDGREITFRTRHEDTVIDWRYRFGDDGGVTVDWQARETGEWGLRFWVVLCVSGPAGTRLAYDPETGVLTGGPGLAIRAAKKPLMATFHDGLEALEAEFREKGYFYLASRGVEGTFAALRFNLEEGPSMRLDLRIDGTVPERPSMPEDEIAPLPEEASPLQAVHDVISWNHVHDAINDRPYTVLTRFWNTHKFGGFGVWLDDILYNALLWGPFDEGKARQNLEAVFAWQTEEGNFPCLVTGNDAWLDRSQPPIASFVVWSLYLASRDRGLLDWAFPGLLRNHDWWWRRREPDGAGLVVYGTSLDVGDGLYKGTKLAAKDESSMDNMPVHDPAPFDEETGLLMSFDVGLNSLLALDGEMLARMAAELGRGDDAARLAGRSARHRETISDRLWDGSRKVFANRLVDGGFVEPLAPTSFFPMAAGAASAEQVEALVSGYLTPRGKFGGVPGLPSVTRDDPAYTDNVYWRGRIWGPLNFWTYQGLKRCGRDAEAHALAEMGWRLFAAGWRERLCGENYNAETGAILDQADTDPFYSWGALLPYLMVAEERGPDLWGTL</sequence>
<dbReference type="InterPro" id="IPR008928">
    <property type="entry name" value="6-hairpin_glycosidase_sf"/>
</dbReference>
<feature type="domain" description="Mannosylglycerate hydrolase MGH1-like glycoside hydrolase" evidence="1">
    <location>
        <begin position="250"/>
        <end position="585"/>
    </location>
</feature>
<protein>
    <submittedName>
        <fullName evidence="2">Glycoside hydrolase family 37</fullName>
    </submittedName>
</protein>
<evidence type="ECO:0000313" key="3">
    <source>
        <dbReference type="Proteomes" id="UP000593594"/>
    </source>
</evidence>
<dbReference type="PANTHER" id="PTHR23403:SF1">
    <property type="entry name" value="TREHALASE"/>
    <property type="match status" value="1"/>
</dbReference>
<dbReference type="EMBL" id="CP058214">
    <property type="protein sequence ID" value="QPC42807.1"/>
    <property type="molecule type" value="Genomic_DNA"/>
</dbReference>
<dbReference type="Pfam" id="PF22422">
    <property type="entry name" value="MGH1-like_GH"/>
    <property type="match status" value="1"/>
</dbReference>
<dbReference type="SUPFAM" id="SSF48208">
    <property type="entry name" value="Six-hairpin glycosidases"/>
    <property type="match status" value="1"/>
</dbReference>
<keyword evidence="3" id="KW-1185">Reference proteome</keyword>
<name>A0A7S8HBM3_9HYPH</name>
<dbReference type="InterPro" id="IPR001661">
    <property type="entry name" value="Glyco_hydro_37"/>
</dbReference>
<dbReference type="KEGG" id="kmn:HW532_08930"/>
<evidence type="ECO:0000313" key="2">
    <source>
        <dbReference type="EMBL" id="QPC42807.1"/>
    </source>
</evidence>
<dbReference type="PANTHER" id="PTHR23403">
    <property type="entry name" value="TREHALASE"/>
    <property type="match status" value="1"/>
</dbReference>
<dbReference type="Gene3D" id="1.50.10.10">
    <property type="match status" value="1"/>
</dbReference>
<dbReference type="AlphaFoldDB" id="A0A7S8HBM3"/>